<accession>A0A024VWV3</accession>
<feature type="region of interest" description="Disordered" evidence="1">
    <location>
        <begin position="445"/>
        <end position="486"/>
    </location>
</feature>
<dbReference type="InterPro" id="IPR008602">
    <property type="entry name" value="Duffy-antigen-binding"/>
</dbReference>
<dbReference type="Gene3D" id="1.20.58.830">
    <property type="match status" value="2"/>
</dbReference>
<dbReference type="SUPFAM" id="SSF140924">
    <property type="entry name" value="Duffy binding domain-like"/>
    <property type="match status" value="2"/>
</dbReference>
<protein>
    <recommendedName>
        <fullName evidence="2">Duffy-antigen binding domain-containing protein</fullName>
    </recommendedName>
</protein>
<dbReference type="Proteomes" id="UP000030708">
    <property type="component" value="Unassembled WGS sequence"/>
</dbReference>
<evidence type="ECO:0000313" key="4">
    <source>
        <dbReference type="Proteomes" id="UP000030708"/>
    </source>
</evidence>
<dbReference type="GO" id="GO:0046789">
    <property type="term" value="F:host cell surface receptor binding"/>
    <property type="evidence" value="ECO:0007669"/>
    <property type="project" value="InterPro"/>
</dbReference>
<evidence type="ECO:0000313" key="3">
    <source>
        <dbReference type="EMBL" id="ETW32897.1"/>
    </source>
</evidence>
<feature type="compositionally biased region" description="Pro residues" evidence="1">
    <location>
        <begin position="450"/>
        <end position="459"/>
    </location>
</feature>
<dbReference type="Gene3D" id="1.20.1310.20">
    <property type="entry name" value="Duffy-antigen binding domain"/>
    <property type="match status" value="1"/>
</dbReference>
<name>A0A024VWV3_PLAFA</name>
<evidence type="ECO:0000259" key="2">
    <source>
        <dbReference type="Pfam" id="PF05424"/>
    </source>
</evidence>
<dbReference type="GO" id="GO:0016020">
    <property type="term" value="C:membrane"/>
    <property type="evidence" value="ECO:0007669"/>
    <property type="project" value="InterPro"/>
</dbReference>
<evidence type="ECO:0000256" key="1">
    <source>
        <dbReference type="SAM" id="MobiDB-lite"/>
    </source>
</evidence>
<gene>
    <name evidence="3" type="ORF">PFTANZ_06384</name>
</gene>
<feature type="non-terminal residue" evidence="3">
    <location>
        <position position="486"/>
    </location>
</feature>
<feature type="non-terminal residue" evidence="3">
    <location>
        <position position="1"/>
    </location>
</feature>
<feature type="domain" description="Duffy-antigen binding" evidence="2">
    <location>
        <begin position="184"/>
        <end position="337"/>
    </location>
</feature>
<sequence length="486" mass="56966">CDGCIQSEKKCHPNNKGKECEKCKEKCSKYKDFVNKWKGQYDLQAKAYEELYKKIEDGTSNYISDNDNYVVDFLKEVKTACGEDDTKSAEKYLYKTSNCKHYKFNDESTNSNKTYAFKEQPEGYESKCACEITHHPLDECPYDTNKEVCSRFQVVKRCMKKDFNNDLDNWNSYGVEDFKGKNAGVLVPPRRRHICFTNMITKQYEKQKNGMENFKTDLLQVAYNEGYFLCENYDKDPRDVLEAMKYTFADIADIVKGKDMINKDISTKLGNLLNNMVEPRSPIKWWRKNKTHVWNAMLCGYQKAGGEIEKKDCELPTDYSPDQFLRWFQEWTEIFCKRKKELEEEAQNQCNNITCDKDTGRTNSICAQACKNYSNFILIKKNEYQSLNSQYDMNYKKILKHKSAPQYFKDKYNSKCDCLSKHTDNEKYWKEPYDTFDDKNIKDKCDCQKPLPPPPPPPPEESRGRSEDHHDPLAPAATVETEDNHS</sequence>
<dbReference type="EMBL" id="KI927009">
    <property type="protein sequence ID" value="ETW32897.1"/>
    <property type="molecule type" value="Genomic_DNA"/>
</dbReference>
<proteinExistence type="predicted"/>
<reference evidence="3 4" key="1">
    <citation type="submission" date="2013-02" db="EMBL/GenBank/DDBJ databases">
        <title>The Genome Annotation of Plasmodium falciparum Tanzania (2000708).</title>
        <authorList>
            <consortium name="The Broad Institute Genome Sequencing Platform"/>
            <consortium name="The Broad Institute Genome Sequencing Center for Infectious Disease"/>
            <person name="Neafsey D."/>
            <person name="Hoffman S."/>
            <person name="Volkman S."/>
            <person name="Rosenthal P."/>
            <person name="Walker B."/>
            <person name="Young S.K."/>
            <person name="Zeng Q."/>
            <person name="Gargeya S."/>
            <person name="Fitzgerald M."/>
            <person name="Haas B."/>
            <person name="Abouelleil A."/>
            <person name="Allen A.W."/>
            <person name="Alvarado L."/>
            <person name="Arachchi H.M."/>
            <person name="Berlin A.M."/>
            <person name="Chapman S.B."/>
            <person name="Gainer-Dewar J."/>
            <person name="Goldberg J."/>
            <person name="Griggs A."/>
            <person name="Gujja S."/>
            <person name="Hansen M."/>
            <person name="Howarth C."/>
            <person name="Imamovic A."/>
            <person name="Ireland A."/>
            <person name="Larimer J."/>
            <person name="McCowan C."/>
            <person name="Murphy C."/>
            <person name="Pearson M."/>
            <person name="Poon T.W."/>
            <person name="Priest M."/>
            <person name="Roberts A."/>
            <person name="Saif S."/>
            <person name="Shea T."/>
            <person name="Sisk P."/>
            <person name="Sykes S."/>
            <person name="Wortman J."/>
            <person name="Nusbaum C."/>
            <person name="Birren B."/>
        </authorList>
    </citation>
    <scope>NUCLEOTIDE SEQUENCE [LARGE SCALE GENOMIC DNA]</scope>
    <source>
        <strain evidence="4">Tanzania (2000708)</strain>
    </source>
</reference>
<reference evidence="3 4" key="2">
    <citation type="submission" date="2013-02" db="EMBL/GenBank/DDBJ databases">
        <title>The Genome Sequence of Plasmodium falciparum Tanzania (2000708).</title>
        <authorList>
            <consortium name="The Broad Institute Genome Sequencing Platform"/>
            <consortium name="The Broad Institute Genome Sequencing Center for Infectious Disease"/>
            <person name="Neafsey D."/>
            <person name="Cheeseman I."/>
            <person name="Volkman S."/>
            <person name="Adams J."/>
            <person name="Walker B."/>
            <person name="Young S.K."/>
            <person name="Zeng Q."/>
            <person name="Gargeya S."/>
            <person name="Fitzgerald M."/>
            <person name="Haas B."/>
            <person name="Abouelleil A."/>
            <person name="Alvarado L."/>
            <person name="Arachchi H.M."/>
            <person name="Berlin A.M."/>
            <person name="Chapman S.B."/>
            <person name="Dewar J."/>
            <person name="Goldberg J."/>
            <person name="Griggs A."/>
            <person name="Gujja S."/>
            <person name="Hansen M."/>
            <person name="Howarth C."/>
            <person name="Imamovic A."/>
            <person name="Larimer J."/>
            <person name="McCowan C."/>
            <person name="Murphy C."/>
            <person name="Neiman D."/>
            <person name="Pearson M."/>
            <person name="Priest M."/>
            <person name="Roberts A."/>
            <person name="Saif S."/>
            <person name="Shea T."/>
            <person name="Sisk P."/>
            <person name="Sykes S."/>
            <person name="Wortman J."/>
            <person name="Nusbaum C."/>
            <person name="Birren B."/>
        </authorList>
    </citation>
    <scope>NUCLEOTIDE SEQUENCE [LARGE SCALE GENOMIC DNA]</scope>
    <source>
        <strain evidence="4">Tanzania (2000708)</strain>
    </source>
</reference>
<dbReference type="Pfam" id="PF05424">
    <property type="entry name" value="Duffy_binding"/>
    <property type="match status" value="1"/>
</dbReference>
<feature type="compositionally biased region" description="Basic and acidic residues" evidence="1">
    <location>
        <begin position="460"/>
        <end position="472"/>
    </location>
</feature>
<organism evidence="3 4">
    <name type="scientific">Plasmodium falciparum Tanzania</name>
    <name type="common">2000708</name>
    <dbReference type="NCBI Taxonomy" id="1036725"/>
    <lineage>
        <taxon>Eukaryota</taxon>
        <taxon>Sar</taxon>
        <taxon>Alveolata</taxon>
        <taxon>Apicomplexa</taxon>
        <taxon>Aconoidasida</taxon>
        <taxon>Haemosporida</taxon>
        <taxon>Plasmodiidae</taxon>
        <taxon>Plasmodium</taxon>
        <taxon>Plasmodium (Laverania)</taxon>
    </lineage>
</organism>
<dbReference type="OrthoDB" id="10524814at2759"/>
<dbReference type="AlphaFoldDB" id="A0A024VWV3"/>
<dbReference type="InterPro" id="IPR042202">
    <property type="entry name" value="Duffy-ag-bd_sf"/>
</dbReference>